<sequence>MSLKAFMKEVAMGIEGVRPDFGVERRPGLETRPAESTVLHYWKVFSRAFYRADDSLGPKITLSVRQYIKIDLQQDFPMPKVKRPRRFGTPTHYGHLATQIWGQDWHIYPNPSVRVYDWAGLNAHVTSASRIGEYFESTCRPGTERGLHFRDVQFVVFYNEDGKPELGFQLIRDAKGMTDIPNQRPKHVIYEGITPGPLFESGMLFHLAFLLAKNALQGCETIAKLFAKKPYPGDTISVIPWKEGIEDEPFYPSAFGKGVERAGPISHRIRELGIRAGYAQPPRPHDFRAGSLLRVDGQGAYFTGHSRKNVLEPFQDLTIRRNPFMWQALPAQRRAEFEDSEPIKELRAEL</sequence>
<protein>
    <submittedName>
        <fullName evidence="1">Uncharacterized protein</fullName>
    </submittedName>
</protein>
<gene>
    <name evidence="1" type="ORF">B0I36DRAFT_346376</name>
</gene>
<dbReference type="RefSeq" id="XP_046017515.1">
    <property type="nucleotide sequence ID" value="XM_046156457.1"/>
</dbReference>
<evidence type="ECO:0000313" key="2">
    <source>
        <dbReference type="Proteomes" id="UP000756346"/>
    </source>
</evidence>
<dbReference type="AlphaFoldDB" id="A0A9P8YI62"/>
<proteinExistence type="predicted"/>
<dbReference type="PANTHER" id="PTHR37535">
    <property type="entry name" value="FLUG DOMAIN PROTEIN"/>
    <property type="match status" value="1"/>
</dbReference>
<keyword evidence="2" id="KW-1185">Reference proteome</keyword>
<accession>A0A9P8YI62</accession>
<dbReference type="EMBL" id="JAGTJQ010000002">
    <property type="protein sequence ID" value="KAH7038394.1"/>
    <property type="molecule type" value="Genomic_DNA"/>
</dbReference>
<name>A0A9P8YI62_9PEZI</name>
<dbReference type="GeneID" id="70186003"/>
<organism evidence="1 2">
    <name type="scientific">Microdochium trichocladiopsis</name>
    <dbReference type="NCBI Taxonomy" id="1682393"/>
    <lineage>
        <taxon>Eukaryota</taxon>
        <taxon>Fungi</taxon>
        <taxon>Dikarya</taxon>
        <taxon>Ascomycota</taxon>
        <taxon>Pezizomycotina</taxon>
        <taxon>Sordariomycetes</taxon>
        <taxon>Xylariomycetidae</taxon>
        <taxon>Xylariales</taxon>
        <taxon>Microdochiaceae</taxon>
        <taxon>Microdochium</taxon>
    </lineage>
</organism>
<dbReference type="Proteomes" id="UP000756346">
    <property type="component" value="Unassembled WGS sequence"/>
</dbReference>
<dbReference type="OrthoDB" id="5235829at2759"/>
<comment type="caution">
    <text evidence="1">The sequence shown here is derived from an EMBL/GenBank/DDBJ whole genome shotgun (WGS) entry which is preliminary data.</text>
</comment>
<dbReference type="PANTHER" id="PTHR37535:SF3">
    <property type="entry name" value="FLUG DOMAIN-CONTAINING PROTEIN"/>
    <property type="match status" value="1"/>
</dbReference>
<reference evidence="1" key="1">
    <citation type="journal article" date="2021" name="Nat. Commun.">
        <title>Genetic determinants of endophytism in the Arabidopsis root mycobiome.</title>
        <authorList>
            <person name="Mesny F."/>
            <person name="Miyauchi S."/>
            <person name="Thiergart T."/>
            <person name="Pickel B."/>
            <person name="Atanasova L."/>
            <person name="Karlsson M."/>
            <person name="Huettel B."/>
            <person name="Barry K.W."/>
            <person name="Haridas S."/>
            <person name="Chen C."/>
            <person name="Bauer D."/>
            <person name="Andreopoulos W."/>
            <person name="Pangilinan J."/>
            <person name="LaButti K."/>
            <person name="Riley R."/>
            <person name="Lipzen A."/>
            <person name="Clum A."/>
            <person name="Drula E."/>
            <person name="Henrissat B."/>
            <person name="Kohler A."/>
            <person name="Grigoriev I.V."/>
            <person name="Martin F.M."/>
            <person name="Hacquard S."/>
        </authorList>
    </citation>
    <scope>NUCLEOTIDE SEQUENCE</scope>
    <source>
        <strain evidence="1">MPI-CAGE-CH-0230</strain>
    </source>
</reference>
<evidence type="ECO:0000313" key="1">
    <source>
        <dbReference type="EMBL" id="KAH7038394.1"/>
    </source>
</evidence>